<dbReference type="Proteomes" id="UP000255515">
    <property type="component" value="Unassembled WGS sequence"/>
</dbReference>
<evidence type="ECO:0000313" key="1">
    <source>
        <dbReference type="EMBL" id="SSZ46473.1"/>
    </source>
</evidence>
<reference evidence="1 2" key="1">
    <citation type="submission" date="2018-06" db="EMBL/GenBank/DDBJ databases">
        <authorList>
            <consortium name="Pathogen Informatics"/>
            <person name="Doyle S."/>
        </authorList>
    </citation>
    <scope>NUCLEOTIDE SEQUENCE [LARGE SCALE GENOMIC DNA]</scope>
    <source>
        <strain evidence="1 2">NCTC11661</strain>
    </source>
</reference>
<dbReference type="EMBL" id="UFTJ01000001">
    <property type="protein sequence ID" value="SSZ46473.1"/>
    <property type="molecule type" value="Genomic_DNA"/>
</dbReference>
<dbReference type="RefSeq" id="WP_002687468.1">
    <property type="nucleotide sequence ID" value="NZ_JBHWOL010000055.1"/>
</dbReference>
<gene>
    <name evidence="1" type="ORF">NCTC11661_00116</name>
</gene>
<sequence>MKKRQYNAVYRLRKKGIMINTLSKTIFAKSDMQNCKTIRLLIHEFDFVQQVIFF</sequence>
<protein>
    <submittedName>
        <fullName evidence="1">Uncharacterized protein</fullName>
    </submittedName>
</protein>
<proteinExistence type="predicted"/>
<dbReference type="AlphaFoldDB" id="A0A376BXU7"/>
<accession>A0A376BXU7</accession>
<organism evidence="1 2">
    <name type="scientific">Bergeyella zoohelcum</name>
    <dbReference type="NCBI Taxonomy" id="1015"/>
    <lineage>
        <taxon>Bacteria</taxon>
        <taxon>Pseudomonadati</taxon>
        <taxon>Bacteroidota</taxon>
        <taxon>Flavobacteriia</taxon>
        <taxon>Flavobacteriales</taxon>
        <taxon>Weeksellaceae</taxon>
        <taxon>Bergeyella</taxon>
    </lineage>
</organism>
<evidence type="ECO:0000313" key="2">
    <source>
        <dbReference type="Proteomes" id="UP000255515"/>
    </source>
</evidence>
<name>A0A376BXU7_9FLAO</name>